<evidence type="ECO:0000313" key="3">
    <source>
        <dbReference type="Proteomes" id="UP000067626"/>
    </source>
</evidence>
<feature type="domain" description="TssC1 N-terminal" evidence="1">
    <location>
        <begin position="244"/>
        <end position="527"/>
    </location>
</feature>
<dbReference type="Proteomes" id="UP000067626">
    <property type="component" value="Chromosome"/>
</dbReference>
<accession>A0A0K1EDY2</accession>
<sequence>MAGETKGFLTGQMKFNVSDDVSKGAEAPLLPLRLVVVADLVPRDPHNAGASPPASAIRIDPSRFDALFAALRPRIAIDVPSVLADGRNTRVDLAPTSLKSFRPDGLCSEVPLLRALLDGRLALDRLRDGSITVEQARGELQRLWSGSPFAEEVLGLLPVGGRSAASAPAAFSSAPAEPAGGSAAGGVDDLLALVDLGGGAPAVGERSPEAETAPAKGGNRITELIHAVVQSARPKAGKPVQPSQAIAAVEKALGAQLGAILQHPEVKRLEEAWRGLSFLVERAKSHHGTRIEVVVARPEEAASALARSLKETSATEVPATAAVVDIEVDGSAASFARLEAIADLAEAYTMPTLVNGTAKLLRVDDLAAVERLDNKASLFQAPHQAPWRSAAAKPAMRWVTIAMNRALGRSPYDKASSRVREAVIVEEPRDEAATVWLAPVYLVASLILGSFRETGWPCRVVGARTGGLVENLQVREVPGGYDGEEGVAIPTEVFVSTDTQRELARSGVLMLASAPNSDAVYLLSAPTAYVPPEKRTYDSATTEPEERLERVSLVDQLFVGRLVQFLRALCSKLPPSSDPAEVQPVVEGAAWTLFENSAPASVELTVKARGGSDGTVVAVHVRPRRFLGVGIDELGFEIPLG</sequence>
<reference evidence="2 3" key="1">
    <citation type="submission" date="2015-07" db="EMBL/GenBank/DDBJ databases">
        <title>Genome analysis of myxobacterium Chondromyces crocatus Cm c5 reveals a high potential for natural compound synthesis and the genetic basis for the loss of fruiting body formation.</title>
        <authorList>
            <person name="Zaburannyi N."/>
            <person name="Bunk B."/>
            <person name="Maier J."/>
            <person name="Overmann J."/>
            <person name="Mueller R."/>
        </authorList>
    </citation>
    <scope>NUCLEOTIDE SEQUENCE [LARGE SCALE GENOMIC DNA]</scope>
    <source>
        <strain evidence="2 3">Cm c5</strain>
    </source>
</reference>
<dbReference type="InterPro" id="IPR010269">
    <property type="entry name" value="T6SS_TssC-like"/>
</dbReference>
<dbReference type="RefSeq" id="WP_050431079.1">
    <property type="nucleotide sequence ID" value="NZ_CP012159.1"/>
</dbReference>
<dbReference type="KEGG" id="ccro:CMC5_030540"/>
<dbReference type="AlphaFoldDB" id="A0A0K1EDY2"/>
<dbReference type="OrthoDB" id="5523034at2"/>
<dbReference type="PANTHER" id="PTHR35565:SF1">
    <property type="entry name" value="TYPE VI SECRETION SYSTEM CONTRACTILE SHEATH LARGE SUBUNIT"/>
    <property type="match status" value="1"/>
</dbReference>
<dbReference type="PANTHER" id="PTHR35565">
    <property type="entry name" value="CYTOPLASMIC PROTEIN-RELATED"/>
    <property type="match status" value="1"/>
</dbReference>
<keyword evidence="3" id="KW-1185">Reference proteome</keyword>
<evidence type="ECO:0000259" key="1">
    <source>
        <dbReference type="Pfam" id="PF05943"/>
    </source>
</evidence>
<organism evidence="2 3">
    <name type="scientific">Chondromyces crocatus</name>
    <dbReference type="NCBI Taxonomy" id="52"/>
    <lineage>
        <taxon>Bacteria</taxon>
        <taxon>Pseudomonadati</taxon>
        <taxon>Myxococcota</taxon>
        <taxon>Polyangia</taxon>
        <taxon>Polyangiales</taxon>
        <taxon>Polyangiaceae</taxon>
        <taxon>Chondromyces</taxon>
    </lineage>
</organism>
<proteinExistence type="predicted"/>
<name>A0A0K1EDY2_CHOCO</name>
<dbReference type="Pfam" id="PF05943">
    <property type="entry name" value="VipB"/>
    <property type="match status" value="1"/>
</dbReference>
<protein>
    <recommendedName>
        <fullName evidence="1">TssC1 N-terminal domain-containing protein</fullName>
    </recommendedName>
</protein>
<dbReference type="STRING" id="52.CMC5_030540"/>
<evidence type="ECO:0000313" key="2">
    <source>
        <dbReference type="EMBL" id="AKT38907.1"/>
    </source>
</evidence>
<gene>
    <name evidence="2" type="ORF">CMC5_030540</name>
</gene>
<dbReference type="InterPro" id="IPR044031">
    <property type="entry name" value="TssC1_N"/>
</dbReference>
<dbReference type="EMBL" id="CP012159">
    <property type="protein sequence ID" value="AKT38907.1"/>
    <property type="molecule type" value="Genomic_DNA"/>
</dbReference>
<dbReference type="InterPro" id="IPR008312">
    <property type="entry name" value="T6SS_TssB1"/>
</dbReference>
<dbReference type="Pfam" id="PF05591">
    <property type="entry name" value="T6SS_VipA"/>
    <property type="match status" value="1"/>
</dbReference>